<proteinExistence type="predicted"/>
<feature type="chain" id="PRO_5016945927" evidence="1">
    <location>
        <begin position="31"/>
        <end position="211"/>
    </location>
</feature>
<evidence type="ECO:0000256" key="1">
    <source>
        <dbReference type="SAM" id="SignalP"/>
    </source>
</evidence>
<gene>
    <name evidence="2" type="ORF">NCTC11087_00941</name>
</gene>
<reference evidence="2 3" key="1">
    <citation type="submission" date="2018-06" db="EMBL/GenBank/DDBJ databases">
        <authorList>
            <consortium name="Pathogen Informatics"/>
            <person name="Doyle S."/>
        </authorList>
    </citation>
    <scope>NUCLEOTIDE SEQUENCE [LARGE SCALE GENOMIC DNA]</scope>
    <source>
        <strain evidence="2 3">NCTC11087</strain>
    </source>
</reference>
<feature type="signal peptide" evidence="1">
    <location>
        <begin position="1"/>
        <end position="30"/>
    </location>
</feature>
<dbReference type="Proteomes" id="UP000255523">
    <property type="component" value="Unassembled WGS sequence"/>
</dbReference>
<name>A0A380LQE1_9FIRM</name>
<organism evidence="2 3">
    <name type="scientific">Faecalicoccus pleomorphus</name>
    <dbReference type="NCBI Taxonomy" id="1323"/>
    <lineage>
        <taxon>Bacteria</taxon>
        <taxon>Bacillati</taxon>
        <taxon>Bacillota</taxon>
        <taxon>Erysipelotrichia</taxon>
        <taxon>Erysipelotrichales</taxon>
        <taxon>Erysipelotrichaceae</taxon>
        <taxon>Faecalicoccus</taxon>
    </lineage>
</organism>
<evidence type="ECO:0000313" key="3">
    <source>
        <dbReference type="Proteomes" id="UP000255523"/>
    </source>
</evidence>
<dbReference type="EMBL" id="UHFX01000003">
    <property type="protein sequence ID" value="SUO04056.1"/>
    <property type="molecule type" value="Genomic_DNA"/>
</dbReference>
<dbReference type="RefSeq" id="WP_022789238.1">
    <property type="nucleotide sequence ID" value="NZ_UHFX01000003.1"/>
</dbReference>
<accession>A0A380LQE1</accession>
<dbReference type="AlphaFoldDB" id="A0A380LQE1"/>
<dbReference type="GeneID" id="77461914"/>
<keyword evidence="1" id="KW-0732">Signal</keyword>
<evidence type="ECO:0000313" key="2">
    <source>
        <dbReference type="EMBL" id="SUO04056.1"/>
    </source>
</evidence>
<sequence>MKVRKRNILSICFSAFLMLSASFSTIPVYAQGSGTTDDDPYIVDSYEKGTNPFPNKMSEEEINAHVSSASSKNFLKTLLVKYEVVLKDGSTIMVDSLEPNLLPNDFLHQYGNQIKGLNWYMFAGEASSDGWDKITIPFIAAIRHTQSTLSYESGAYSGQMYPATKLQLNGQNLDPSTIFSSLKMELRDGTILVEVLRWTEIPSLIFKHVLI</sequence>
<keyword evidence="3" id="KW-1185">Reference proteome</keyword>
<protein>
    <submittedName>
        <fullName evidence="2">Uncharacterized protein</fullName>
    </submittedName>
</protein>